<sequence>MRRLSLLLLVVVTSLALARPAAAAELEGYAPYQPATRCAPAAKPGTVLFARWTVNRYGGRFGGISRACGGSRSEHQEGRAFDWSVDVRRPADRARVARLMRDLFAADAADAAGEADALARRMGIMYLIWNDRIWSAWDGFEPRPYRSSSCPSLRRCSRTLRHLDHVHVSLTRSAAAGHTSWFVGRL</sequence>
<dbReference type="AlphaFoldDB" id="A0A7Z0CP87"/>
<feature type="domain" description="ARB-07466-like C-terminal" evidence="2">
    <location>
        <begin position="41"/>
        <end position="145"/>
    </location>
</feature>
<feature type="chain" id="PRO_5030880886" description="ARB-07466-like C-terminal domain-containing protein" evidence="1">
    <location>
        <begin position="24"/>
        <end position="186"/>
    </location>
</feature>
<evidence type="ECO:0000313" key="4">
    <source>
        <dbReference type="Proteomes" id="UP000562045"/>
    </source>
</evidence>
<dbReference type="EMBL" id="JACBZM010000001">
    <property type="protein sequence ID" value="NYI45660.1"/>
    <property type="molecule type" value="Genomic_DNA"/>
</dbReference>
<name>A0A7Z0CP87_9ACTN</name>
<dbReference type="RefSeq" id="WP_179649283.1">
    <property type="nucleotide sequence ID" value="NZ_JACBZM010000001.1"/>
</dbReference>
<gene>
    <name evidence="3" type="ORF">BJ993_002740</name>
</gene>
<organism evidence="3 4">
    <name type="scientific">Nocardioides aromaticivorans</name>
    <dbReference type="NCBI Taxonomy" id="200618"/>
    <lineage>
        <taxon>Bacteria</taxon>
        <taxon>Bacillati</taxon>
        <taxon>Actinomycetota</taxon>
        <taxon>Actinomycetes</taxon>
        <taxon>Propionibacteriales</taxon>
        <taxon>Nocardioidaceae</taxon>
        <taxon>Nocardioides</taxon>
    </lineage>
</organism>
<evidence type="ECO:0000313" key="3">
    <source>
        <dbReference type="EMBL" id="NYI45660.1"/>
    </source>
</evidence>
<accession>A0A7Z0CP87</accession>
<evidence type="ECO:0000256" key="1">
    <source>
        <dbReference type="SAM" id="SignalP"/>
    </source>
</evidence>
<protein>
    <recommendedName>
        <fullName evidence="2">ARB-07466-like C-terminal domain-containing protein</fullName>
    </recommendedName>
</protein>
<dbReference type="InterPro" id="IPR058593">
    <property type="entry name" value="ARB_07466-like_C"/>
</dbReference>
<evidence type="ECO:0000259" key="2">
    <source>
        <dbReference type="Pfam" id="PF26571"/>
    </source>
</evidence>
<dbReference type="Proteomes" id="UP000562045">
    <property type="component" value="Unassembled WGS sequence"/>
</dbReference>
<proteinExistence type="predicted"/>
<comment type="caution">
    <text evidence="3">The sequence shown here is derived from an EMBL/GenBank/DDBJ whole genome shotgun (WGS) entry which is preliminary data.</text>
</comment>
<feature type="signal peptide" evidence="1">
    <location>
        <begin position="1"/>
        <end position="23"/>
    </location>
</feature>
<dbReference type="Pfam" id="PF26571">
    <property type="entry name" value="VldE"/>
    <property type="match status" value="1"/>
</dbReference>
<reference evidence="3 4" key="1">
    <citation type="submission" date="2020-07" db="EMBL/GenBank/DDBJ databases">
        <title>Sequencing the genomes of 1000 actinobacteria strains.</title>
        <authorList>
            <person name="Klenk H.-P."/>
        </authorList>
    </citation>
    <scope>NUCLEOTIDE SEQUENCE [LARGE SCALE GENOMIC DNA]</scope>
    <source>
        <strain evidence="3 4">DSM 15131</strain>
    </source>
</reference>
<keyword evidence="1" id="KW-0732">Signal</keyword>